<proteinExistence type="predicted"/>
<dbReference type="STRING" id="1963862.B4O97_12945"/>
<reference evidence="1 2" key="1">
    <citation type="submission" date="2017-03" db="EMBL/GenBank/DDBJ databases">
        <title>Draft Genome sequence of Marispirochaeta sp. strain JC444.</title>
        <authorList>
            <person name="Shivani Y."/>
            <person name="Subhash Y."/>
            <person name="Sasikala C."/>
            <person name="Ramana C."/>
        </authorList>
    </citation>
    <scope>NUCLEOTIDE SEQUENCE [LARGE SCALE GENOMIC DNA]</scope>
    <source>
        <strain evidence="1 2">JC444</strain>
    </source>
</reference>
<dbReference type="Proteomes" id="UP000192343">
    <property type="component" value="Unassembled WGS sequence"/>
</dbReference>
<evidence type="ECO:0008006" key="3">
    <source>
        <dbReference type="Google" id="ProtNLM"/>
    </source>
</evidence>
<comment type="caution">
    <text evidence="1">The sequence shown here is derived from an EMBL/GenBank/DDBJ whole genome shotgun (WGS) entry which is preliminary data.</text>
</comment>
<dbReference type="AlphaFoldDB" id="A0A1Y1RVZ1"/>
<dbReference type="EMBL" id="MWQY01000014">
    <property type="protein sequence ID" value="ORC34215.1"/>
    <property type="molecule type" value="Genomic_DNA"/>
</dbReference>
<dbReference type="InterPro" id="IPR007838">
    <property type="entry name" value="Cell_div_ZapA-like"/>
</dbReference>
<protein>
    <recommendedName>
        <fullName evidence="3">Cell division protein ZapA</fullName>
    </recommendedName>
</protein>
<evidence type="ECO:0000313" key="1">
    <source>
        <dbReference type="EMBL" id="ORC34215.1"/>
    </source>
</evidence>
<dbReference type="InterPro" id="IPR053712">
    <property type="entry name" value="Bac_CellDiv_Activator"/>
</dbReference>
<dbReference type="InterPro" id="IPR036192">
    <property type="entry name" value="Cell_div_ZapA-like_sf"/>
</dbReference>
<dbReference type="RefSeq" id="WP_083051425.1">
    <property type="nucleotide sequence ID" value="NZ_CAXXQO010000004.1"/>
</dbReference>
<accession>A0A1Y1RVZ1</accession>
<sequence>MGKEPLMIDILGTTLKVNTDEDPRYLSQLINYLHEKTHEVRSSTQLNDPLKISILTSLFLIDELYKERSGIEKAGENGDLSVLAEGMIKKLEESLD</sequence>
<dbReference type="OrthoDB" id="360980at2"/>
<name>A0A1Y1RVZ1_9SPIO</name>
<keyword evidence="2" id="KW-1185">Reference proteome</keyword>
<dbReference type="SUPFAM" id="SSF102829">
    <property type="entry name" value="Cell division protein ZapA-like"/>
    <property type="match status" value="1"/>
</dbReference>
<gene>
    <name evidence="1" type="ORF">B4O97_12945</name>
</gene>
<evidence type="ECO:0000313" key="2">
    <source>
        <dbReference type="Proteomes" id="UP000192343"/>
    </source>
</evidence>
<dbReference type="Pfam" id="PF05164">
    <property type="entry name" value="ZapA"/>
    <property type="match status" value="1"/>
</dbReference>
<dbReference type="Gene3D" id="6.10.250.790">
    <property type="match status" value="1"/>
</dbReference>
<organism evidence="1 2">
    <name type="scientific">Marispirochaeta aestuarii</name>
    <dbReference type="NCBI Taxonomy" id="1963862"/>
    <lineage>
        <taxon>Bacteria</taxon>
        <taxon>Pseudomonadati</taxon>
        <taxon>Spirochaetota</taxon>
        <taxon>Spirochaetia</taxon>
        <taxon>Spirochaetales</taxon>
        <taxon>Spirochaetaceae</taxon>
        <taxon>Marispirochaeta</taxon>
    </lineage>
</organism>